<dbReference type="OrthoDB" id="7997054at2"/>
<dbReference type="PATRIC" id="fig|270351.10.peg.6407"/>
<protein>
    <submittedName>
        <fullName evidence="2">Uncharacterized protein</fullName>
    </submittedName>
</protein>
<name>A0A0C6FQK8_9HYPH</name>
<proteinExistence type="predicted"/>
<reference evidence="3" key="2">
    <citation type="submission" date="2015-01" db="EMBL/GenBank/DDBJ databases">
        <title>Complete genome sequence of Methylobacterium aquaticum strain 22A.</title>
        <authorList>
            <person name="Tani A."/>
            <person name="Ogura Y."/>
            <person name="Hayashi T."/>
        </authorList>
    </citation>
    <scope>NUCLEOTIDE SEQUENCE [LARGE SCALE GENOMIC DNA]</scope>
    <source>
        <strain evidence="3">MA-22A</strain>
        <plasmid evidence="3">Plasmid pMaq22A_1p DNA</plasmid>
    </source>
</reference>
<organism evidence="2 3">
    <name type="scientific">Methylobacterium aquaticum</name>
    <dbReference type="NCBI Taxonomy" id="270351"/>
    <lineage>
        <taxon>Bacteria</taxon>
        <taxon>Pseudomonadati</taxon>
        <taxon>Pseudomonadota</taxon>
        <taxon>Alphaproteobacteria</taxon>
        <taxon>Hyphomicrobiales</taxon>
        <taxon>Methylobacteriaceae</taxon>
        <taxon>Methylobacterium</taxon>
    </lineage>
</organism>
<keyword evidence="1" id="KW-0732">Signal</keyword>
<dbReference type="AlphaFoldDB" id="A0A0C6FQK8"/>
<evidence type="ECO:0000313" key="3">
    <source>
        <dbReference type="Proteomes" id="UP000061432"/>
    </source>
</evidence>
<accession>A0A0C6FQK8</accession>
<dbReference type="KEGG" id="maqu:Maq22A_1p35530"/>
<feature type="chain" id="PRO_5002189496" evidence="1">
    <location>
        <begin position="22"/>
        <end position="102"/>
    </location>
</feature>
<dbReference type="Proteomes" id="UP000061432">
    <property type="component" value="Plasmid pMaq22A_1p"/>
</dbReference>
<feature type="signal peptide" evidence="1">
    <location>
        <begin position="1"/>
        <end position="21"/>
    </location>
</feature>
<geneLocation type="plasmid" evidence="3">
    <name>pMaq22A_1p DNA</name>
</geneLocation>
<evidence type="ECO:0000256" key="1">
    <source>
        <dbReference type="SAM" id="SignalP"/>
    </source>
</evidence>
<reference evidence="2 3" key="1">
    <citation type="journal article" date="2015" name="Genome Announc.">
        <title>Complete Genome Sequence of Methylobacterium aquaticum Strain 22A, Isolated from Racomitrium japonicum Moss.</title>
        <authorList>
            <person name="Tani A."/>
            <person name="Ogura Y."/>
            <person name="Hayashi T."/>
            <person name="Kimbara K."/>
        </authorList>
    </citation>
    <scope>NUCLEOTIDE SEQUENCE [LARGE SCALE GENOMIC DNA]</scope>
    <source>
        <strain evidence="2 3">MA-22A</strain>
        <plasmid evidence="3">Plasmid pMaq22A_1p DNA</plasmid>
    </source>
</reference>
<dbReference type="EMBL" id="AP014705">
    <property type="protein sequence ID" value="BAQ49337.1"/>
    <property type="molecule type" value="Genomic_DNA"/>
</dbReference>
<evidence type="ECO:0000313" key="2">
    <source>
        <dbReference type="EMBL" id="BAQ49337.1"/>
    </source>
</evidence>
<keyword evidence="2" id="KW-0614">Plasmid</keyword>
<gene>
    <name evidence="2" type="ORF">Maq22A_1p35530</name>
</gene>
<sequence>MTLAARLLALALVVACGPAGAVECVGFLRMHGMLRQAQAQCAFERFNPEIVDTARRCYEHLGAGTGAPAMRAGAAEFDRMADLRGVRAACALIERHFPMAVR</sequence>